<organism evidence="2 3">
    <name type="scientific">Caulobacter mirabilis</name>
    <dbReference type="NCBI Taxonomy" id="69666"/>
    <lineage>
        <taxon>Bacteria</taxon>
        <taxon>Pseudomonadati</taxon>
        <taxon>Pseudomonadota</taxon>
        <taxon>Alphaproteobacteria</taxon>
        <taxon>Caulobacterales</taxon>
        <taxon>Caulobacteraceae</taxon>
        <taxon>Caulobacter</taxon>
    </lineage>
</organism>
<evidence type="ECO:0000313" key="3">
    <source>
        <dbReference type="Proteomes" id="UP000228945"/>
    </source>
</evidence>
<dbReference type="PANTHER" id="PTHR21666:SF285">
    <property type="entry name" value="M23 FAMILY METALLOPEPTIDASE"/>
    <property type="match status" value="1"/>
</dbReference>
<dbReference type="InterPro" id="IPR016047">
    <property type="entry name" value="M23ase_b-sheet_dom"/>
</dbReference>
<dbReference type="InterPro" id="IPR050570">
    <property type="entry name" value="Cell_wall_metabolism_enzyme"/>
</dbReference>
<dbReference type="GO" id="GO:0004222">
    <property type="term" value="F:metalloendopeptidase activity"/>
    <property type="evidence" value="ECO:0007669"/>
    <property type="project" value="TreeGrafter"/>
</dbReference>
<sequence>MNRREVLAGLAGAGVCGPALAKAPTLDLAGRYRQGGFAIGRTAPDADILLDGERLSKASGGGWFFVGFDRDAAAAATVRVETPAGAAQSVLTIAPGDFDIQRISGLPDDQVSPTNPALLERIQREAALKSAALQSRLPADHFRDGFAMPLTRWRLSARFGGQRILNGVPKRPHYGCDLAAPTGTPIMAPAAGQVVLAEPAMHFEGGLTMIDHGQGLISFYLHQSRIAVTAGQTVRRGEVIGAVGATGRATGPHLCWRLKWRDRNLDPLLLASFRAVPAT</sequence>
<proteinExistence type="predicted"/>
<dbReference type="Gene3D" id="2.70.70.10">
    <property type="entry name" value="Glucose Permease (Domain IIA)"/>
    <property type="match status" value="1"/>
</dbReference>
<evidence type="ECO:0000313" key="2">
    <source>
        <dbReference type="EMBL" id="ATQ43941.1"/>
    </source>
</evidence>
<dbReference type="PANTHER" id="PTHR21666">
    <property type="entry name" value="PEPTIDASE-RELATED"/>
    <property type="match status" value="1"/>
</dbReference>
<protein>
    <submittedName>
        <fullName evidence="2">Peptidase M24</fullName>
    </submittedName>
</protein>
<dbReference type="Proteomes" id="UP000228945">
    <property type="component" value="Chromosome"/>
</dbReference>
<evidence type="ECO:0000259" key="1">
    <source>
        <dbReference type="Pfam" id="PF01551"/>
    </source>
</evidence>
<dbReference type="SUPFAM" id="SSF51261">
    <property type="entry name" value="Duplicated hybrid motif"/>
    <property type="match status" value="1"/>
</dbReference>
<keyword evidence="3" id="KW-1185">Reference proteome</keyword>
<dbReference type="AlphaFoldDB" id="A0A2D2B101"/>
<feature type="domain" description="M23ase beta-sheet core" evidence="1">
    <location>
        <begin position="172"/>
        <end position="267"/>
    </location>
</feature>
<gene>
    <name evidence="2" type="ORF">CSW64_16850</name>
</gene>
<dbReference type="KEGG" id="cmb:CSW64_16850"/>
<dbReference type="Pfam" id="PF01551">
    <property type="entry name" value="Peptidase_M23"/>
    <property type="match status" value="1"/>
</dbReference>
<accession>A0A2D2B101</accession>
<reference evidence="2 3" key="1">
    <citation type="submission" date="2017-10" db="EMBL/GenBank/DDBJ databases">
        <title>Genome sequence of Caulobacter mirabilis FWC38.</title>
        <authorList>
            <person name="Fiebig A."/>
            <person name="Crosson S."/>
        </authorList>
    </citation>
    <scope>NUCLEOTIDE SEQUENCE [LARGE SCALE GENOMIC DNA]</scope>
    <source>
        <strain evidence="2 3">FWC 38</strain>
    </source>
</reference>
<dbReference type="EMBL" id="CP024201">
    <property type="protein sequence ID" value="ATQ43941.1"/>
    <property type="molecule type" value="Genomic_DNA"/>
</dbReference>
<name>A0A2D2B101_9CAUL</name>
<dbReference type="OrthoDB" id="9815245at2"/>
<dbReference type="InterPro" id="IPR011055">
    <property type="entry name" value="Dup_hybrid_motif"/>
</dbReference>
<dbReference type="CDD" id="cd12797">
    <property type="entry name" value="M23_peptidase"/>
    <property type="match status" value="1"/>
</dbReference>